<dbReference type="EMBL" id="LAZR01002455">
    <property type="protein sequence ID" value="KKN29818.1"/>
    <property type="molecule type" value="Genomic_DNA"/>
</dbReference>
<feature type="transmembrane region" description="Helical" evidence="1">
    <location>
        <begin position="773"/>
        <end position="793"/>
    </location>
</feature>
<dbReference type="AlphaFoldDB" id="A0A0F9SKS0"/>
<dbReference type="SUPFAM" id="SSF49899">
    <property type="entry name" value="Concanavalin A-like lectins/glucanases"/>
    <property type="match status" value="2"/>
</dbReference>
<reference evidence="2" key="1">
    <citation type="journal article" date="2015" name="Nature">
        <title>Complex archaea that bridge the gap between prokaryotes and eukaryotes.</title>
        <authorList>
            <person name="Spang A."/>
            <person name="Saw J.H."/>
            <person name="Jorgensen S.L."/>
            <person name="Zaremba-Niedzwiedzka K."/>
            <person name="Martijn J."/>
            <person name="Lind A.E."/>
            <person name="van Eijk R."/>
            <person name="Schleper C."/>
            <person name="Guy L."/>
            <person name="Ettema T.J."/>
        </authorList>
    </citation>
    <scope>NUCLEOTIDE SEQUENCE</scope>
</reference>
<evidence type="ECO:0000313" key="2">
    <source>
        <dbReference type="EMBL" id="KKN29818.1"/>
    </source>
</evidence>
<gene>
    <name evidence="2" type="ORF">LCGC14_0840230</name>
</gene>
<sequence length="799" mass="89624">MNNSQIKDNILISLVVIALFIISFTPFLELSSNNSRYSQQGEFNFEKLKTNANEIIIITPENQTYNEAIAGFYPATFGFENNILNSFPSGWIDNDLSTCETKVIGEVYGHNNVVQQYDNTGSAAAQMNKDIPSTPIITIEFWVRTDVLTILYFGVQDSSVTTNGWRLNDLSGFSADTWHHVRFVINTTSDKFDSYLDGVLKDNQANLPDNPMNAVDQIQFNTSPSQMNYNVWWDAIGGNWDPNYNIGDNLKEGLLLSFENYTNLEWVGYSLDSQVNKTILGNTTIPLPIDGDYNIQVFGNDTIGTMYESNINHFSVYHIEIHTPEEDIITDPITGHYLATYSFENDILNTFPSGWIDNDLSTCETKVIGEVYGHNNVVQQYDNTGSAAAQMNKDIPSTPIITIEFWVRTDVLTILYFGVQDSSVTTNGWRLNDLPDFSADTWHHVRFVINTTSDKFDSYLDGVLKDNQANLPDNPMNAVDQIQFNTSPSQMNYNVWWDAIGGNWDPNYNIGDNLKEGLLLSFENYTNLEWKGYSLDGQVNKTILGNTTIPIPIDGVHNIQIFGNNTIGQSFQSGLRYFEVDLKPPEIGIIIPSQNNLFGSIAPDFSISITELNLNKLWYTLDNGLINTTFTGFSGTLNQTEWDKLSDGQVPIRFYANDIFGRENYTEITINKDSTNPQITINSPGTGDTFIELPPTYDITVIDDNLGSEWYTIDGGVTNFTISGLTGNINSTAWNNAPIGAVTIRFYSRDLAGNEVYQEVVVIKQSPSQPPSIVGYDMVILISVLSFFSVLIIKKISRK</sequence>
<proteinExistence type="predicted"/>
<evidence type="ECO:0000256" key="1">
    <source>
        <dbReference type="SAM" id="Phobius"/>
    </source>
</evidence>
<keyword evidence="1" id="KW-0812">Transmembrane</keyword>
<name>A0A0F9SKS0_9ZZZZ</name>
<keyword evidence="1" id="KW-1133">Transmembrane helix</keyword>
<dbReference type="Gene3D" id="2.60.120.200">
    <property type="match status" value="2"/>
</dbReference>
<organism evidence="2">
    <name type="scientific">marine sediment metagenome</name>
    <dbReference type="NCBI Taxonomy" id="412755"/>
    <lineage>
        <taxon>unclassified sequences</taxon>
        <taxon>metagenomes</taxon>
        <taxon>ecological metagenomes</taxon>
    </lineage>
</organism>
<accession>A0A0F9SKS0</accession>
<protein>
    <submittedName>
        <fullName evidence="2">Uncharacterized protein</fullName>
    </submittedName>
</protein>
<keyword evidence="1" id="KW-0472">Membrane</keyword>
<feature type="transmembrane region" description="Helical" evidence="1">
    <location>
        <begin position="9"/>
        <end position="28"/>
    </location>
</feature>
<dbReference type="InterPro" id="IPR013320">
    <property type="entry name" value="ConA-like_dom_sf"/>
</dbReference>
<comment type="caution">
    <text evidence="2">The sequence shown here is derived from an EMBL/GenBank/DDBJ whole genome shotgun (WGS) entry which is preliminary data.</text>
</comment>